<dbReference type="InterPro" id="IPR015424">
    <property type="entry name" value="PyrdxlP-dep_Trfase"/>
</dbReference>
<dbReference type="InterPro" id="IPR006948">
    <property type="entry name" value="Alliinase_C"/>
</dbReference>
<dbReference type="Gene3D" id="3.40.640.10">
    <property type="entry name" value="Type I PLP-dependent aspartate aminotransferase-like (Major domain)"/>
    <property type="match status" value="1"/>
</dbReference>
<evidence type="ECO:0000259" key="6">
    <source>
        <dbReference type="Pfam" id="PF04864"/>
    </source>
</evidence>
<dbReference type="GO" id="GO:0006520">
    <property type="term" value="P:amino acid metabolic process"/>
    <property type="evidence" value="ECO:0007669"/>
    <property type="project" value="TreeGrafter"/>
</dbReference>
<dbReference type="AlphaFoldDB" id="A0A498I8H0"/>
<reference evidence="7 8" key="1">
    <citation type="submission" date="2018-10" db="EMBL/GenBank/DDBJ databases">
        <title>A high-quality apple genome assembly.</title>
        <authorList>
            <person name="Hu J."/>
        </authorList>
    </citation>
    <scope>NUCLEOTIDE SEQUENCE [LARGE SCALE GENOMIC DNA]</scope>
    <source>
        <strain evidence="8">cv. HFTH1</strain>
        <tissue evidence="7">Young leaf</tissue>
    </source>
</reference>
<keyword evidence="4" id="KW-0808">Transferase</keyword>
<dbReference type="GO" id="GO:0008483">
    <property type="term" value="F:transaminase activity"/>
    <property type="evidence" value="ECO:0007669"/>
    <property type="project" value="UniProtKB-KW"/>
</dbReference>
<dbReference type="CDD" id="cd00609">
    <property type="entry name" value="AAT_like"/>
    <property type="match status" value="1"/>
</dbReference>
<keyword evidence="5" id="KW-0663">Pyridoxal phosphate</keyword>
<keyword evidence="4" id="KW-0032">Aminotransferase</keyword>
<dbReference type="InterPro" id="IPR015421">
    <property type="entry name" value="PyrdxlP-dep_Trfase_major"/>
</dbReference>
<dbReference type="PANTHER" id="PTHR43795">
    <property type="entry name" value="BIFUNCTIONAL ASPARTATE AMINOTRANSFERASE AND GLUTAMATE/ASPARTATE-PREPHENATE AMINOTRANSFERASE-RELATED"/>
    <property type="match status" value="1"/>
</dbReference>
<dbReference type="Proteomes" id="UP000290289">
    <property type="component" value="Chromosome 13"/>
</dbReference>
<comment type="caution">
    <text evidence="7">The sequence shown here is derived from an EMBL/GenBank/DDBJ whole genome shotgun (WGS) entry which is preliminary data.</text>
</comment>
<protein>
    <recommendedName>
        <fullName evidence="6">Alliinase C-terminal domain-containing protein</fullName>
    </recommendedName>
</protein>
<dbReference type="InterPro" id="IPR015422">
    <property type="entry name" value="PyrdxlP-dep_Trfase_small"/>
</dbReference>
<dbReference type="Gene3D" id="3.90.1150.10">
    <property type="entry name" value="Aspartate Aminotransferase, domain 1"/>
    <property type="match status" value="1"/>
</dbReference>
<dbReference type="EMBL" id="RDQH01000339">
    <property type="protein sequence ID" value="RXH79736.1"/>
    <property type="molecule type" value="Genomic_DNA"/>
</dbReference>
<comment type="subunit">
    <text evidence="3">Homodimer.</text>
</comment>
<accession>A0A498I8H0</accession>
<evidence type="ECO:0000313" key="8">
    <source>
        <dbReference type="Proteomes" id="UP000290289"/>
    </source>
</evidence>
<comment type="cofactor">
    <cofactor evidence="1">
        <name>pyridoxal 5'-phosphate</name>
        <dbReference type="ChEBI" id="CHEBI:597326"/>
    </cofactor>
</comment>
<evidence type="ECO:0000256" key="1">
    <source>
        <dbReference type="ARBA" id="ARBA00001933"/>
    </source>
</evidence>
<name>A0A498I8H0_MALDO</name>
<keyword evidence="8" id="KW-1185">Reference proteome</keyword>
<dbReference type="Pfam" id="PF04864">
    <property type="entry name" value="Alliinase_C"/>
    <property type="match status" value="1"/>
</dbReference>
<comment type="similarity">
    <text evidence="2">Belongs to the alliinase family.</text>
</comment>
<evidence type="ECO:0000256" key="4">
    <source>
        <dbReference type="ARBA" id="ARBA00022576"/>
    </source>
</evidence>
<dbReference type="SUPFAM" id="SSF53383">
    <property type="entry name" value="PLP-dependent transferases"/>
    <property type="match status" value="1"/>
</dbReference>
<gene>
    <name evidence="7" type="ORF">DVH24_040883</name>
</gene>
<dbReference type="InterPro" id="IPR037029">
    <property type="entry name" value="Alliinase_N_sf"/>
</dbReference>
<evidence type="ECO:0000256" key="5">
    <source>
        <dbReference type="ARBA" id="ARBA00022898"/>
    </source>
</evidence>
<dbReference type="PANTHER" id="PTHR43795:SF15">
    <property type="entry name" value="TRYPTOPHAN AMINOTRANSFERASE-RELATED PROTEIN 1"/>
    <property type="match status" value="1"/>
</dbReference>
<sequence length="408" mass="46019">MTMCGTENPTSNNKTSCVSPANGNGMTLPSFPSDHVLNLEQGDPTVFESYWRKMGDKCTMVISGSELMSYISDFTSVCWFLEPALEAAVRRFHRTVGNAVVDGDRHIVVGTGSTQLYQAALYALTSPGRSEPVSVVSAAPYYSSYPDETDYLCSALYKWTGDAYAFNKTRHGPYIEVVNTPNNPDGTLREAVVKNRSDQGKLIHDLAYYWPQYTPITRPADHDIMYFTFSKSTGHAGSRIGWAIVKDREVARKMSKFVELSSLGVSKDSQQRAAKIMGVICDGYENCKSTDNSELFFDHCHQIMGNRWERLRKVVEQSEVFSLPNYPKKYCIFFGDSVEPYPAFAWMEAEEDVDTEKVLRGQIKVQGRTGRRFGVDQRYVRISMLSREDVFNHFLERLSTITSVTNGH</sequence>
<proteinExistence type="inferred from homology"/>
<evidence type="ECO:0000256" key="2">
    <source>
        <dbReference type="ARBA" id="ARBA00006312"/>
    </source>
</evidence>
<dbReference type="InterPro" id="IPR050478">
    <property type="entry name" value="Ethylene_sulfur-biosynth"/>
</dbReference>
<organism evidence="7 8">
    <name type="scientific">Malus domestica</name>
    <name type="common">Apple</name>
    <name type="synonym">Pyrus malus</name>
    <dbReference type="NCBI Taxonomy" id="3750"/>
    <lineage>
        <taxon>Eukaryota</taxon>
        <taxon>Viridiplantae</taxon>
        <taxon>Streptophyta</taxon>
        <taxon>Embryophyta</taxon>
        <taxon>Tracheophyta</taxon>
        <taxon>Spermatophyta</taxon>
        <taxon>Magnoliopsida</taxon>
        <taxon>eudicotyledons</taxon>
        <taxon>Gunneridae</taxon>
        <taxon>Pentapetalae</taxon>
        <taxon>rosids</taxon>
        <taxon>fabids</taxon>
        <taxon>Rosales</taxon>
        <taxon>Rosaceae</taxon>
        <taxon>Amygdaloideae</taxon>
        <taxon>Maleae</taxon>
        <taxon>Malus</taxon>
    </lineage>
</organism>
<dbReference type="GO" id="GO:0016846">
    <property type="term" value="F:carbon-sulfur lyase activity"/>
    <property type="evidence" value="ECO:0007669"/>
    <property type="project" value="InterPro"/>
</dbReference>
<dbReference type="Gene3D" id="2.10.25.30">
    <property type="entry name" value="EGF-like, alliinase"/>
    <property type="match status" value="1"/>
</dbReference>
<dbReference type="STRING" id="3750.A0A498I8H0"/>
<evidence type="ECO:0000313" key="7">
    <source>
        <dbReference type="EMBL" id="RXH79736.1"/>
    </source>
</evidence>
<evidence type="ECO:0000256" key="3">
    <source>
        <dbReference type="ARBA" id="ARBA00011738"/>
    </source>
</evidence>
<feature type="domain" description="Alliinase C-terminal" evidence="6">
    <location>
        <begin position="38"/>
        <end position="401"/>
    </location>
</feature>